<dbReference type="Gene3D" id="2.30.42.10">
    <property type="match status" value="1"/>
</dbReference>
<keyword evidence="6" id="KW-1185">Reference proteome</keyword>
<dbReference type="OMA" id="MFRCKER"/>
<evidence type="ECO:0000256" key="3">
    <source>
        <dbReference type="SAM" id="MobiDB-lite"/>
    </source>
</evidence>
<evidence type="ECO:0000313" key="6">
    <source>
        <dbReference type="Proteomes" id="UP000007875"/>
    </source>
</evidence>
<dbReference type="CDD" id="cd00821">
    <property type="entry name" value="PH"/>
    <property type="match status" value="1"/>
</dbReference>
<feature type="domain" description="PDZ" evidence="4">
    <location>
        <begin position="161"/>
        <end position="242"/>
    </location>
</feature>
<dbReference type="CDD" id="cd00136">
    <property type="entry name" value="PDZ_canonical"/>
    <property type="match status" value="1"/>
</dbReference>
<dbReference type="eggNOG" id="ENOG502RZ5Q">
    <property type="taxonomic scope" value="Eukaryota"/>
</dbReference>
<sequence>MGAENTATVCEGSIEKKVDRRLPIGPAWKRKFCVLDGEALRFYGGSSSKREGRCHRTLPLCHIKKVVKIHEEGSTNTRYFNVETEQGETMMFRCKERIGWVAQIQIQLIHYKNRQDIIRYKQLNNSILATEGAMQRLRSSSLNHDVTSNHVIEGRSRGCRRVELPNHRNSGTGIGITVIPLSDGKIVVNRVLDGGPAMRLGGINPRDQIVAANGLRVTSVEMLSEVVRDSPESVTLLIKPRICKSPSPVPDDPKALLHKDMENKPEYINTDDRTSLEKGFLRRSSRERSSPRHFKFF</sequence>
<evidence type="ECO:0000313" key="5">
    <source>
        <dbReference type="Ensembl" id="ENSCSAVP00000000320.1"/>
    </source>
</evidence>
<dbReference type="Pfam" id="PF17820">
    <property type="entry name" value="PDZ_6"/>
    <property type="match status" value="1"/>
</dbReference>
<dbReference type="GO" id="GO:1901981">
    <property type="term" value="F:phosphatidylinositol phosphate binding"/>
    <property type="evidence" value="ECO:0007669"/>
    <property type="project" value="InterPro"/>
</dbReference>
<dbReference type="InterPro" id="IPR001478">
    <property type="entry name" value="PDZ"/>
</dbReference>
<dbReference type="PROSITE" id="PS50106">
    <property type="entry name" value="PDZ"/>
    <property type="match status" value="1"/>
</dbReference>
<accession>H2Y4S2</accession>
<dbReference type="HOGENOM" id="CLU_936763_0_0_1"/>
<organism evidence="5 6">
    <name type="scientific">Ciona savignyi</name>
    <name type="common">Pacific transparent sea squirt</name>
    <dbReference type="NCBI Taxonomy" id="51511"/>
    <lineage>
        <taxon>Eukaryota</taxon>
        <taxon>Metazoa</taxon>
        <taxon>Chordata</taxon>
        <taxon>Tunicata</taxon>
        <taxon>Ascidiacea</taxon>
        <taxon>Phlebobranchia</taxon>
        <taxon>Cionidae</taxon>
        <taxon>Ciona</taxon>
    </lineage>
</organism>
<dbReference type="SMART" id="SM00228">
    <property type="entry name" value="PDZ"/>
    <property type="match status" value="1"/>
</dbReference>
<feature type="compositionally biased region" description="Basic and acidic residues" evidence="3">
    <location>
        <begin position="251"/>
        <end position="290"/>
    </location>
</feature>
<keyword evidence="2" id="KW-0963">Cytoplasm</keyword>
<reference evidence="6" key="1">
    <citation type="submission" date="2003-08" db="EMBL/GenBank/DDBJ databases">
        <authorList>
            <person name="Birren B."/>
            <person name="Nusbaum C."/>
            <person name="Abebe A."/>
            <person name="Abouelleil A."/>
            <person name="Adekoya E."/>
            <person name="Ait-zahra M."/>
            <person name="Allen N."/>
            <person name="Allen T."/>
            <person name="An P."/>
            <person name="Anderson M."/>
            <person name="Anderson S."/>
            <person name="Arachchi H."/>
            <person name="Armbruster J."/>
            <person name="Bachantsang P."/>
            <person name="Baldwin J."/>
            <person name="Barry A."/>
            <person name="Bayul T."/>
            <person name="Blitshsteyn B."/>
            <person name="Bloom T."/>
            <person name="Blye J."/>
            <person name="Boguslavskiy L."/>
            <person name="Borowsky M."/>
            <person name="Boukhgalter B."/>
            <person name="Brunache A."/>
            <person name="Butler J."/>
            <person name="Calixte N."/>
            <person name="Calvo S."/>
            <person name="Camarata J."/>
            <person name="Campo K."/>
            <person name="Chang J."/>
            <person name="Cheshatsang Y."/>
            <person name="Citroen M."/>
            <person name="Collymore A."/>
            <person name="Considine T."/>
            <person name="Cook A."/>
            <person name="Cooke P."/>
            <person name="Corum B."/>
            <person name="Cuomo C."/>
            <person name="David R."/>
            <person name="Dawoe T."/>
            <person name="Degray S."/>
            <person name="Dodge S."/>
            <person name="Dooley K."/>
            <person name="Dorje P."/>
            <person name="Dorjee K."/>
            <person name="Dorris L."/>
            <person name="Duffey N."/>
            <person name="Dupes A."/>
            <person name="Elkins T."/>
            <person name="Engels R."/>
            <person name="Erickson J."/>
            <person name="Farina A."/>
            <person name="Faro S."/>
            <person name="Ferreira P."/>
            <person name="Fischer H."/>
            <person name="Fitzgerald M."/>
            <person name="Foley K."/>
            <person name="Gage D."/>
            <person name="Galagan J."/>
            <person name="Gearin G."/>
            <person name="Gnerre S."/>
            <person name="Gnirke A."/>
            <person name="Goyette A."/>
            <person name="Graham J."/>
            <person name="Grandbois E."/>
            <person name="Gyaltsen K."/>
            <person name="Hafez N."/>
            <person name="Hagopian D."/>
            <person name="Hagos B."/>
            <person name="Hall J."/>
            <person name="Hatcher B."/>
            <person name="Heller A."/>
            <person name="Higgins H."/>
            <person name="Honan T."/>
            <person name="Horn A."/>
            <person name="Houde N."/>
            <person name="Hughes L."/>
            <person name="Hulme W."/>
            <person name="Husby E."/>
            <person name="Iliev I."/>
            <person name="Jaffe D."/>
            <person name="Jones C."/>
            <person name="Kamal M."/>
            <person name="Kamat A."/>
            <person name="Kamvysselis M."/>
            <person name="Karlsson E."/>
            <person name="Kells C."/>
            <person name="Kieu A."/>
            <person name="Kisner P."/>
            <person name="Kodira C."/>
            <person name="Kulbokas E."/>
            <person name="Labutti K."/>
            <person name="Lama D."/>
            <person name="Landers T."/>
            <person name="Leger J."/>
            <person name="Levine S."/>
            <person name="Lewis D."/>
            <person name="Lewis T."/>
            <person name="Lindblad-toh K."/>
            <person name="Liu X."/>
            <person name="Lokyitsang T."/>
            <person name="Lokyitsang Y."/>
            <person name="Lucien O."/>
            <person name="Lui A."/>
            <person name="Ma L.J."/>
            <person name="Mabbitt R."/>
            <person name="Macdonald J."/>
            <person name="Maclean C."/>
            <person name="Major J."/>
            <person name="Manning J."/>
            <person name="Marabella R."/>
            <person name="Maru K."/>
            <person name="Matthews C."/>
            <person name="Mauceli E."/>
            <person name="Mccarthy M."/>
            <person name="Mcdonough S."/>
            <person name="Mcghee T."/>
            <person name="Meldrim J."/>
            <person name="Meneus L."/>
            <person name="Mesirov J."/>
            <person name="Mihalev A."/>
            <person name="Mihova T."/>
            <person name="Mikkelsen T."/>
            <person name="Mlenga V."/>
            <person name="Moru K."/>
            <person name="Mozes J."/>
            <person name="Mulrain L."/>
            <person name="Munson G."/>
            <person name="Naylor J."/>
            <person name="Newes C."/>
            <person name="Nguyen C."/>
            <person name="Nguyen N."/>
            <person name="Nguyen T."/>
            <person name="Nicol R."/>
            <person name="Nielsen C."/>
            <person name="Nizzari M."/>
            <person name="Norbu C."/>
            <person name="Norbu N."/>
            <person name="O'donnell P."/>
            <person name="Okoawo O."/>
            <person name="O'leary S."/>
            <person name="Omotosho B."/>
            <person name="O'neill K."/>
            <person name="Osman S."/>
            <person name="Parker S."/>
            <person name="Perrin D."/>
            <person name="Phunkhang P."/>
            <person name="Piqani B."/>
            <person name="Purcell S."/>
            <person name="Rachupka T."/>
            <person name="Ramasamy U."/>
            <person name="Rameau R."/>
            <person name="Ray V."/>
            <person name="Raymond C."/>
            <person name="Retta R."/>
            <person name="Richardson S."/>
            <person name="Rise C."/>
            <person name="Rodriguez J."/>
            <person name="Rogers J."/>
            <person name="Rogov P."/>
            <person name="Rutman M."/>
            <person name="Schupbach R."/>
            <person name="Seaman C."/>
            <person name="Settipalli S."/>
            <person name="Sharpe T."/>
            <person name="Sheridan J."/>
            <person name="Sherpa N."/>
            <person name="Shi J."/>
            <person name="Smirnov S."/>
            <person name="Smith C."/>
            <person name="Sougnez C."/>
            <person name="Spencer B."/>
            <person name="Stalker J."/>
            <person name="Stange-thomann N."/>
            <person name="Stavropoulos S."/>
            <person name="Stetson K."/>
            <person name="Stone C."/>
            <person name="Stone S."/>
            <person name="Stubbs M."/>
            <person name="Talamas J."/>
            <person name="Tchuinga P."/>
            <person name="Tenzing P."/>
            <person name="Tesfaye S."/>
            <person name="Theodore J."/>
            <person name="Thoulutsang Y."/>
            <person name="Topham K."/>
            <person name="Towey S."/>
            <person name="Tsamla T."/>
            <person name="Tsomo N."/>
            <person name="Vallee D."/>
            <person name="Vassiliev H."/>
            <person name="Venkataraman V."/>
            <person name="Vinson J."/>
            <person name="Vo A."/>
            <person name="Wade C."/>
            <person name="Wang S."/>
            <person name="Wangchuk T."/>
            <person name="Wangdi T."/>
            <person name="Whittaker C."/>
            <person name="Wilkinson J."/>
            <person name="Wu Y."/>
            <person name="Wyman D."/>
            <person name="Yadav S."/>
            <person name="Yang S."/>
            <person name="Yang X."/>
            <person name="Yeager S."/>
            <person name="Yee E."/>
            <person name="Young G."/>
            <person name="Zainoun J."/>
            <person name="Zembeck L."/>
            <person name="Zimmer A."/>
            <person name="Zody M."/>
            <person name="Lander E."/>
        </authorList>
    </citation>
    <scope>NUCLEOTIDE SEQUENCE [LARGE SCALE GENOMIC DNA]</scope>
</reference>
<dbReference type="InterPro" id="IPR036034">
    <property type="entry name" value="PDZ_sf"/>
</dbReference>
<protein>
    <recommendedName>
        <fullName evidence="4">PDZ domain-containing protein</fullName>
    </recommendedName>
</protein>
<dbReference type="Proteomes" id="UP000007875">
    <property type="component" value="Unassembled WGS sequence"/>
</dbReference>
<feature type="region of interest" description="Disordered" evidence="3">
    <location>
        <begin position="248"/>
        <end position="297"/>
    </location>
</feature>
<dbReference type="InterPro" id="IPR011993">
    <property type="entry name" value="PH-like_dom_sf"/>
</dbReference>
<dbReference type="SMART" id="SM00233">
    <property type="entry name" value="PH"/>
    <property type="match status" value="1"/>
</dbReference>
<dbReference type="SUPFAM" id="SSF50729">
    <property type="entry name" value="PH domain-like"/>
    <property type="match status" value="1"/>
</dbReference>
<evidence type="ECO:0000256" key="1">
    <source>
        <dbReference type="ARBA" id="ARBA00004496"/>
    </source>
</evidence>
<proteinExistence type="predicted"/>
<reference evidence="5" key="3">
    <citation type="submission" date="2025-09" db="UniProtKB">
        <authorList>
            <consortium name="Ensembl"/>
        </authorList>
    </citation>
    <scope>IDENTIFICATION</scope>
</reference>
<evidence type="ECO:0000256" key="2">
    <source>
        <dbReference type="ARBA" id="ARBA00022490"/>
    </source>
</evidence>
<name>H2Y4S2_CIOSA</name>
<dbReference type="GeneTree" id="ENSGT00440000039564"/>
<dbReference type="SUPFAM" id="SSF50156">
    <property type="entry name" value="PDZ domain-like"/>
    <property type="match status" value="1"/>
</dbReference>
<dbReference type="PANTHER" id="PTHR15478:SF10">
    <property type="match status" value="1"/>
</dbReference>
<dbReference type="GO" id="GO:0005737">
    <property type="term" value="C:cytoplasm"/>
    <property type="evidence" value="ECO:0007669"/>
    <property type="project" value="UniProtKB-SubCell"/>
</dbReference>
<dbReference type="GO" id="GO:0043065">
    <property type="term" value="P:positive regulation of apoptotic process"/>
    <property type="evidence" value="ECO:0007669"/>
    <property type="project" value="InterPro"/>
</dbReference>
<dbReference type="InterPro" id="IPR001849">
    <property type="entry name" value="PH_domain"/>
</dbReference>
<dbReference type="InParanoid" id="H2Y4S2"/>
<dbReference type="PANTHER" id="PTHR15478">
    <property type="entry name" value="PLECKSTRIN HOMOLOGY-LIKE DOMAIN, PQ-RICH PROTEIN"/>
    <property type="match status" value="1"/>
</dbReference>
<dbReference type="AlphaFoldDB" id="H2Y4S2"/>
<dbReference type="Gene3D" id="2.30.29.30">
    <property type="entry name" value="Pleckstrin-homology domain (PH domain)/Phosphotyrosine-binding domain (PTB)"/>
    <property type="match status" value="1"/>
</dbReference>
<reference evidence="5" key="2">
    <citation type="submission" date="2025-08" db="UniProtKB">
        <authorList>
            <consortium name="Ensembl"/>
        </authorList>
    </citation>
    <scope>IDENTIFICATION</scope>
</reference>
<evidence type="ECO:0000259" key="4">
    <source>
        <dbReference type="PROSITE" id="PS50106"/>
    </source>
</evidence>
<dbReference type="InterPro" id="IPR042832">
    <property type="entry name" value="PHLA1/2/3"/>
</dbReference>
<dbReference type="Ensembl" id="ENSCSAVT00000000323.1">
    <property type="protein sequence ID" value="ENSCSAVP00000000320.1"/>
    <property type="gene ID" value="ENSCSAVG00000000176.1"/>
</dbReference>
<dbReference type="InterPro" id="IPR041489">
    <property type="entry name" value="PDZ_6"/>
</dbReference>
<comment type="subcellular location">
    <subcellularLocation>
        <location evidence="1">Cytoplasm</location>
    </subcellularLocation>
</comment>